<evidence type="ECO:0000313" key="3">
    <source>
        <dbReference type="Proteomes" id="UP000243333"/>
    </source>
</evidence>
<dbReference type="PANTHER" id="PTHR43679">
    <property type="entry name" value="OCTANOYLTRANSFERASE LIPM-RELATED"/>
    <property type="match status" value="1"/>
</dbReference>
<dbReference type="InterPro" id="IPR045864">
    <property type="entry name" value="aa-tRNA-synth_II/BPL/LPL"/>
</dbReference>
<dbReference type="Pfam" id="PF21948">
    <property type="entry name" value="LplA-B_cat"/>
    <property type="match status" value="1"/>
</dbReference>
<name>A0A1G7KGG4_9FIRM</name>
<dbReference type="GO" id="GO:0140096">
    <property type="term" value="F:catalytic activity, acting on a protein"/>
    <property type="evidence" value="ECO:0007669"/>
    <property type="project" value="UniProtKB-ARBA"/>
</dbReference>
<proteinExistence type="predicted"/>
<dbReference type="CDD" id="cd16443">
    <property type="entry name" value="LplA"/>
    <property type="match status" value="1"/>
</dbReference>
<dbReference type="AlphaFoldDB" id="A0A1G7KGG4"/>
<reference evidence="3" key="1">
    <citation type="submission" date="2016-10" db="EMBL/GenBank/DDBJ databases">
        <authorList>
            <person name="Varghese N."/>
            <person name="Submissions S."/>
        </authorList>
    </citation>
    <scope>NUCLEOTIDE SEQUENCE [LARGE SCALE GENOMIC DNA]</scope>
    <source>
        <strain evidence="3">DSM 23256</strain>
    </source>
</reference>
<dbReference type="PANTHER" id="PTHR43679:SF2">
    <property type="entry name" value="OCTANOYL-[GCVH]:PROTEIN N-OCTANOYLTRANSFERASE"/>
    <property type="match status" value="1"/>
</dbReference>
<dbReference type="PROSITE" id="PS51733">
    <property type="entry name" value="BPL_LPL_CATALYTIC"/>
    <property type="match status" value="1"/>
</dbReference>
<dbReference type="Proteomes" id="UP000243333">
    <property type="component" value="Unassembled WGS sequence"/>
</dbReference>
<evidence type="ECO:0000313" key="2">
    <source>
        <dbReference type="EMBL" id="SDF35919.1"/>
    </source>
</evidence>
<dbReference type="InterPro" id="IPR004143">
    <property type="entry name" value="BPL_LPL_catalytic"/>
</dbReference>
<dbReference type="OrthoDB" id="9774653at2"/>
<dbReference type="STRING" id="1123285.SAMN05660235_01306"/>
<dbReference type="GO" id="GO:0016740">
    <property type="term" value="F:transferase activity"/>
    <property type="evidence" value="ECO:0007669"/>
    <property type="project" value="UniProtKB-ARBA"/>
</dbReference>
<gene>
    <name evidence="2" type="ORF">SAMN05660235_01306</name>
</gene>
<evidence type="ECO:0000259" key="1">
    <source>
        <dbReference type="PROSITE" id="PS51733"/>
    </source>
</evidence>
<protein>
    <submittedName>
        <fullName evidence="2">Lipoate-protein ligase A</fullName>
    </submittedName>
</protein>
<dbReference type="EMBL" id="FNBU01000008">
    <property type="protein sequence ID" value="SDF35919.1"/>
    <property type="molecule type" value="Genomic_DNA"/>
</dbReference>
<organism evidence="2 3">
    <name type="scientific">Sporolituus thermophilus DSM 23256</name>
    <dbReference type="NCBI Taxonomy" id="1123285"/>
    <lineage>
        <taxon>Bacteria</taxon>
        <taxon>Bacillati</taxon>
        <taxon>Bacillota</taxon>
        <taxon>Negativicutes</taxon>
        <taxon>Selenomonadales</taxon>
        <taxon>Sporomusaceae</taxon>
        <taxon>Sporolituus</taxon>
    </lineage>
</organism>
<keyword evidence="3" id="KW-1185">Reference proteome</keyword>
<keyword evidence="2" id="KW-0436">Ligase</keyword>
<accession>A0A1G7KGG4</accession>
<sequence length="274" mass="29689">MNWRVIFDGPHDARHNMAVDEAILCCHAAGAAPPTLRFYTWQPPALSIGYFQKAHAEVDVDACRARGIDFVRRITGGRAVLHDRELTYSVVVREDHPLLPPTLLGSYRVLSQGLIAGLRALGVAAEMSLPGAAFGQTARLPKNGACFDAPSFYEITVQRKKLLGSAQVRKEGVLLQHGSLLFDFDPAALTSLLKFPDAGERERCTKVLQAKATSLRHILGTVPDATAVARIMAAEFGRALGITLAEGRLTAEEEALAARLAAEKFGADSWNFSK</sequence>
<feature type="domain" description="BPL/LPL catalytic" evidence="1">
    <location>
        <begin position="30"/>
        <end position="244"/>
    </location>
</feature>
<dbReference type="SUPFAM" id="SSF55681">
    <property type="entry name" value="Class II aaRS and biotin synthetases"/>
    <property type="match status" value="1"/>
</dbReference>
<dbReference type="Gene3D" id="3.30.930.10">
    <property type="entry name" value="Bira Bifunctional Protein, Domain 2"/>
    <property type="match status" value="1"/>
</dbReference>
<dbReference type="GO" id="GO:0016874">
    <property type="term" value="F:ligase activity"/>
    <property type="evidence" value="ECO:0007669"/>
    <property type="project" value="UniProtKB-KW"/>
</dbReference>
<dbReference type="GO" id="GO:0009249">
    <property type="term" value="P:protein lipoylation"/>
    <property type="evidence" value="ECO:0007669"/>
    <property type="project" value="UniProtKB-ARBA"/>
</dbReference>
<dbReference type="InterPro" id="IPR050664">
    <property type="entry name" value="Octanoyltrans_LipM/LipL"/>
</dbReference>